<dbReference type="SMART" id="SM00205">
    <property type="entry name" value="THN"/>
    <property type="match status" value="1"/>
</dbReference>
<evidence type="ECO:0000313" key="2">
    <source>
        <dbReference type="Proteomes" id="UP000818029"/>
    </source>
</evidence>
<gene>
    <name evidence="3" type="primary">LOC121223807</name>
</gene>
<organism evidence="2 3">
    <name type="scientific">Gossypium hirsutum</name>
    <name type="common">Upland cotton</name>
    <name type="synonym">Gossypium mexicanum</name>
    <dbReference type="NCBI Taxonomy" id="3635"/>
    <lineage>
        <taxon>Eukaryota</taxon>
        <taxon>Viridiplantae</taxon>
        <taxon>Streptophyta</taxon>
        <taxon>Embryophyta</taxon>
        <taxon>Tracheophyta</taxon>
        <taxon>Spermatophyta</taxon>
        <taxon>Magnoliopsida</taxon>
        <taxon>eudicotyledons</taxon>
        <taxon>Gunneridae</taxon>
        <taxon>Pentapetalae</taxon>
        <taxon>rosids</taxon>
        <taxon>malvids</taxon>
        <taxon>Malvales</taxon>
        <taxon>Malvaceae</taxon>
        <taxon>Malvoideae</taxon>
        <taxon>Gossypium</taxon>
    </lineage>
</organism>
<dbReference type="Gene3D" id="2.60.110.10">
    <property type="entry name" value="Thaumatin"/>
    <property type="match status" value="1"/>
</dbReference>
<dbReference type="Pfam" id="PF00314">
    <property type="entry name" value="Thaumatin"/>
    <property type="match status" value="1"/>
</dbReference>
<dbReference type="PROSITE" id="PS51367">
    <property type="entry name" value="THAUMATIN_2"/>
    <property type="match status" value="1"/>
</dbReference>
<feature type="chain" id="PRO_5045192511" evidence="1">
    <location>
        <begin position="31"/>
        <end position="124"/>
    </location>
</feature>
<feature type="signal peptide" evidence="1">
    <location>
        <begin position="1"/>
        <end position="30"/>
    </location>
</feature>
<dbReference type="GeneID" id="121223807"/>
<dbReference type="Proteomes" id="UP000818029">
    <property type="component" value="Chromosome D11"/>
</dbReference>
<evidence type="ECO:0000313" key="3">
    <source>
        <dbReference type="RefSeq" id="XP_040962310.1"/>
    </source>
</evidence>
<accession>A0ABM3B5I2</accession>
<dbReference type="PRINTS" id="PR00347">
    <property type="entry name" value="THAUMATIN"/>
</dbReference>
<evidence type="ECO:0000256" key="1">
    <source>
        <dbReference type="SAM" id="SignalP"/>
    </source>
</evidence>
<reference evidence="3" key="2">
    <citation type="submission" date="2025-08" db="UniProtKB">
        <authorList>
            <consortium name="RefSeq"/>
        </authorList>
    </citation>
    <scope>IDENTIFICATION</scope>
</reference>
<protein>
    <submittedName>
        <fullName evidence="3">PR5-like receptor kinase</fullName>
    </submittedName>
</protein>
<reference evidence="2" key="1">
    <citation type="journal article" date="2020" name="Nat. Genet.">
        <title>Genomic diversifications of five Gossypium allopolyploid species and their impact on cotton improvement.</title>
        <authorList>
            <person name="Chen Z.J."/>
            <person name="Sreedasyam A."/>
            <person name="Ando A."/>
            <person name="Song Q."/>
            <person name="De Santiago L.M."/>
            <person name="Hulse-Kemp A.M."/>
            <person name="Ding M."/>
            <person name="Ye W."/>
            <person name="Kirkbride R.C."/>
            <person name="Jenkins J."/>
            <person name="Plott C."/>
            <person name="Lovell J."/>
            <person name="Lin Y.M."/>
            <person name="Vaughn R."/>
            <person name="Liu B."/>
            <person name="Simpson S."/>
            <person name="Scheffler B.E."/>
            <person name="Wen L."/>
            <person name="Saski C.A."/>
            <person name="Grover C.E."/>
            <person name="Hu G."/>
            <person name="Conover J.L."/>
            <person name="Carlson J.W."/>
            <person name="Shu S."/>
            <person name="Boston L.B."/>
            <person name="Williams M."/>
            <person name="Peterson D.G."/>
            <person name="McGee K."/>
            <person name="Jones D.C."/>
            <person name="Wendel J.F."/>
            <person name="Stelly D.M."/>
            <person name="Grimwood J."/>
            <person name="Schmutz J."/>
        </authorList>
    </citation>
    <scope>NUCLEOTIDE SEQUENCE [LARGE SCALE GENOMIC DNA]</scope>
    <source>
        <strain evidence="2">cv. TM-1</strain>
    </source>
</reference>
<dbReference type="SUPFAM" id="SSF49870">
    <property type="entry name" value="Osmotin, thaumatin-like protein"/>
    <property type="match status" value="1"/>
</dbReference>
<keyword evidence="2" id="KW-1185">Reference proteome</keyword>
<dbReference type="InterPro" id="IPR001938">
    <property type="entry name" value="Thaumatin"/>
</dbReference>
<name>A0ABM3B5I2_GOSHI</name>
<sequence>MKSSAPASASSDLALLLLSLSFMMLGVAVSQRNNTRGFSLNPGESTSISIPRSWTGRIWGRTLCTQDSSGNFSCLTGDCGTSRPECSGSSSIQATLAEFGFNDLGDFYDVSVVPIGSEACKLLY</sequence>
<proteinExistence type="predicted"/>
<dbReference type="RefSeq" id="XP_040962310.1">
    <property type="nucleotide sequence ID" value="XM_041106376.1"/>
</dbReference>
<dbReference type="InterPro" id="IPR037176">
    <property type="entry name" value="Osmotin/thaumatin-like_sf"/>
</dbReference>
<keyword evidence="1" id="KW-0732">Signal</keyword>
<dbReference type="PANTHER" id="PTHR31048">
    <property type="entry name" value="OS03G0233200 PROTEIN"/>
    <property type="match status" value="1"/>
</dbReference>